<comment type="caution">
    <text evidence="2">The sequence shown here is derived from an EMBL/GenBank/DDBJ whole genome shotgun (WGS) entry which is preliminary data.</text>
</comment>
<comment type="similarity">
    <text evidence="1">Belongs to the cytochrome P450 family.</text>
</comment>
<protein>
    <submittedName>
        <fullName evidence="2">Cytochrome P450</fullName>
    </submittedName>
</protein>
<dbReference type="RefSeq" id="WP_344165652.1">
    <property type="nucleotide sequence ID" value="NZ_BAAANF010000037.1"/>
</dbReference>
<name>A0ABN2JA85_9ACTN</name>
<organism evidence="2 3">
    <name type="scientific">Kribbella yunnanensis</name>
    <dbReference type="NCBI Taxonomy" id="190194"/>
    <lineage>
        <taxon>Bacteria</taxon>
        <taxon>Bacillati</taxon>
        <taxon>Actinomycetota</taxon>
        <taxon>Actinomycetes</taxon>
        <taxon>Propionibacteriales</taxon>
        <taxon>Kribbellaceae</taxon>
        <taxon>Kribbella</taxon>
    </lineage>
</organism>
<dbReference type="Proteomes" id="UP001500280">
    <property type="component" value="Unassembled WGS sequence"/>
</dbReference>
<dbReference type="PANTHER" id="PTHR24305">
    <property type="entry name" value="CYTOCHROME P450"/>
    <property type="match status" value="1"/>
</dbReference>
<dbReference type="PANTHER" id="PTHR24305:SF166">
    <property type="entry name" value="CYTOCHROME P450 12A4, MITOCHONDRIAL-RELATED"/>
    <property type="match status" value="1"/>
</dbReference>
<dbReference type="PRINTS" id="PR00463">
    <property type="entry name" value="EP450I"/>
</dbReference>
<accession>A0ABN2JA85</accession>
<dbReference type="InterPro" id="IPR001128">
    <property type="entry name" value="Cyt_P450"/>
</dbReference>
<proteinExistence type="inferred from homology"/>
<dbReference type="InterPro" id="IPR050121">
    <property type="entry name" value="Cytochrome_P450_monoxygenase"/>
</dbReference>
<dbReference type="PRINTS" id="PR00385">
    <property type="entry name" value="P450"/>
</dbReference>
<dbReference type="Pfam" id="PF00067">
    <property type="entry name" value="p450"/>
    <property type="match status" value="2"/>
</dbReference>
<evidence type="ECO:0000313" key="2">
    <source>
        <dbReference type="EMBL" id="GAA1721158.1"/>
    </source>
</evidence>
<dbReference type="InterPro" id="IPR002401">
    <property type="entry name" value="Cyt_P450_E_grp-I"/>
</dbReference>
<keyword evidence="3" id="KW-1185">Reference proteome</keyword>
<gene>
    <name evidence="2" type="ORF">GCM10009745_82740</name>
</gene>
<dbReference type="Gene3D" id="1.10.630.10">
    <property type="entry name" value="Cytochrome P450"/>
    <property type="match status" value="1"/>
</dbReference>
<evidence type="ECO:0000313" key="3">
    <source>
        <dbReference type="Proteomes" id="UP001500280"/>
    </source>
</evidence>
<dbReference type="EMBL" id="BAAANF010000037">
    <property type="protein sequence ID" value="GAA1721158.1"/>
    <property type="molecule type" value="Genomic_DNA"/>
</dbReference>
<evidence type="ECO:0000256" key="1">
    <source>
        <dbReference type="ARBA" id="ARBA00010617"/>
    </source>
</evidence>
<dbReference type="InterPro" id="IPR036396">
    <property type="entry name" value="Cyt_P450_sf"/>
</dbReference>
<sequence>MGSNRLYDATLRADVPGPSGSAHLNNLRFWMGQVDYSRKRLASYGDVPVVGVTLGNGSIVAVRGSAATKQVLGDVTTFEHLSDGPLALPTGQPYSTLFDATATLNGRRNVRSRKLLLPIMHRSAIHSYEKIVIRNFERSPFARPTGETFDLVAELDRLTNANMLACLIGLGDAEAELSERVTQLLVATMDPRVFLFRFGRRTPYGRWLRLVESVHRDLSALIDANRDAEPRVDALSILCHATDEDGRRLSTDEIVGELHGMLASGYLTTSVTMAWAMIALAGGHAQDELDSVIKETQRLMPTVPMSLPRRVMRDVDIQGTWVPRGALLFLSTYLEHRNPKVYDRPHEFDPTRWATVKPTPFEFFPYGAGARRCLGAAFAEMQLRTTFELLLQTGVPELLSTNLRHHMTGGVVAAPRGPVMMRMHPPGTAVRDSSAVLERFWRSLRRDGPGGRRGRS</sequence>
<reference evidence="2 3" key="1">
    <citation type="journal article" date="2019" name="Int. J. Syst. Evol. Microbiol.">
        <title>The Global Catalogue of Microorganisms (GCM) 10K type strain sequencing project: providing services to taxonomists for standard genome sequencing and annotation.</title>
        <authorList>
            <consortium name="The Broad Institute Genomics Platform"/>
            <consortium name="The Broad Institute Genome Sequencing Center for Infectious Disease"/>
            <person name="Wu L."/>
            <person name="Ma J."/>
        </authorList>
    </citation>
    <scope>NUCLEOTIDE SEQUENCE [LARGE SCALE GENOMIC DNA]</scope>
    <source>
        <strain evidence="2 3">JCM 14307</strain>
    </source>
</reference>
<dbReference type="SUPFAM" id="SSF48264">
    <property type="entry name" value="Cytochrome P450"/>
    <property type="match status" value="1"/>
</dbReference>